<keyword evidence="2" id="KW-0812">Transmembrane</keyword>
<keyword evidence="2" id="KW-1133">Transmembrane helix</keyword>
<evidence type="ECO:0000256" key="1">
    <source>
        <dbReference type="SAM" id="MobiDB-lite"/>
    </source>
</evidence>
<feature type="compositionally biased region" description="Low complexity" evidence="1">
    <location>
        <begin position="146"/>
        <end position="163"/>
    </location>
</feature>
<evidence type="ECO:0000313" key="3">
    <source>
        <dbReference type="EMBL" id="PZE19064.1"/>
    </source>
</evidence>
<feature type="compositionally biased region" description="Polar residues" evidence="1">
    <location>
        <begin position="116"/>
        <end position="127"/>
    </location>
</feature>
<sequence length="299" mass="31208">MKPLYWAAKLVITACVTSIICVTSTFWVIQTYVDMILEQYKLKNVVNDMPNWSKFTAHVSETLTGQQPGEGRSSSTVGAAARTGQAPEAHSVTGQVDAGTQGANGNSDSAAGDAGQISSPTQSTGADNVTEEKVPDDAVAVFGHQSGSAAAASSQQESNSSSGEHNKASGTEAGSRDGTGGRATVSGTARDSGQESTESGLAQDGSAGSAAGAESDVGGRVVVSGEEFARKKELLSTGDRNKIFNMMLSRVPQTEIQSISQMMEEGITASELKQIEQTLQQYLKPEEYSQLLGMIKTKQ</sequence>
<comment type="caution">
    <text evidence="3">The sequence shown here is derived from an EMBL/GenBank/DDBJ whole genome shotgun (WGS) entry which is preliminary data.</text>
</comment>
<name>A0A2W1N5F4_PAEXE</name>
<keyword evidence="2" id="KW-0472">Membrane</keyword>
<reference evidence="3" key="1">
    <citation type="submission" date="2018-06" db="EMBL/GenBank/DDBJ databases">
        <title>Paenibacillus xerothermodurans sp. nov. an extremely dry heat resistant spore forming bacterium isolated from the soil of Cape Canaveral, Florida.</title>
        <authorList>
            <person name="Seuylemezian A."/>
            <person name="Kaur N."/>
            <person name="Patil P."/>
            <person name="Patil P."/>
            <person name="Mayilraj S."/>
            <person name="Vaishampayan P."/>
        </authorList>
    </citation>
    <scope>NUCLEOTIDE SEQUENCE [LARGE SCALE GENOMIC DNA]</scope>
    <source>
        <strain evidence="3">ATCC 27380</strain>
    </source>
</reference>
<feature type="transmembrane region" description="Helical" evidence="2">
    <location>
        <begin position="6"/>
        <end position="29"/>
    </location>
</feature>
<dbReference type="RefSeq" id="WP_089201799.1">
    <property type="nucleotide sequence ID" value="NZ_NHRJ02000022.1"/>
</dbReference>
<proteinExistence type="predicted"/>
<dbReference type="AlphaFoldDB" id="A0A2W1N5F4"/>
<evidence type="ECO:0000313" key="4">
    <source>
        <dbReference type="Proteomes" id="UP000214746"/>
    </source>
</evidence>
<protein>
    <recommendedName>
        <fullName evidence="5">Spore coat protein</fullName>
    </recommendedName>
</protein>
<dbReference type="OrthoDB" id="2662662at2"/>
<feature type="compositionally biased region" description="Polar residues" evidence="1">
    <location>
        <begin position="185"/>
        <end position="198"/>
    </location>
</feature>
<gene>
    <name evidence="3" type="ORF">CBW46_020395</name>
</gene>
<keyword evidence="4" id="KW-1185">Reference proteome</keyword>
<organism evidence="3 4">
    <name type="scientific">Paenibacillus xerothermodurans</name>
    <dbReference type="NCBI Taxonomy" id="1977292"/>
    <lineage>
        <taxon>Bacteria</taxon>
        <taxon>Bacillati</taxon>
        <taxon>Bacillota</taxon>
        <taxon>Bacilli</taxon>
        <taxon>Bacillales</taxon>
        <taxon>Paenibacillaceae</taxon>
        <taxon>Paenibacillus</taxon>
    </lineage>
</organism>
<dbReference type="Proteomes" id="UP000214746">
    <property type="component" value="Unassembled WGS sequence"/>
</dbReference>
<feature type="compositionally biased region" description="Polar residues" evidence="1">
    <location>
        <begin position="63"/>
        <end position="77"/>
    </location>
</feature>
<feature type="region of interest" description="Disordered" evidence="1">
    <location>
        <begin position="146"/>
        <end position="218"/>
    </location>
</feature>
<evidence type="ECO:0008006" key="5">
    <source>
        <dbReference type="Google" id="ProtNLM"/>
    </source>
</evidence>
<accession>A0A2W1N5F4</accession>
<dbReference type="EMBL" id="NHRJ02000022">
    <property type="protein sequence ID" value="PZE19064.1"/>
    <property type="molecule type" value="Genomic_DNA"/>
</dbReference>
<feature type="region of interest" description="Disordered" evidence="1">
    <location>
        <begin position="63"/>
        <end position="129"/>
    </location>
</feature>
<evidence type="ECO:0000256" key="2">
    <source>
        <dbReference type="SAM" id="Phobius"/>
    </source>
</evidence>
<feature type="compositionally biased region" description="Low complexity" evidence="1">
    <location>
        <begin position="199"/>
        <end position="218"/>
    </location>
</feature>